<organism evidence="1 2">
    <name type="scientific">Helicobacter typhlonius</name>
    <dbReference type="NCBI Taxonomy" id="76936"/>
    <lineage>
        <taxon>Bacteria</taxon>
        <taxon>Pseudomonadati</taxon>
        <taxon>Campylobacterota</taxon>
        <taxon>Epsilonproteobacteria</taxon>
        <taxon>Campylobacterales</taxon>
        <taxon>Helicobacteraceae</taxon>
        <taxon>Helicobacter</taxon>
    </lineage>
</organism>
<accession>A0A0S4PVA4</accession>
<dbReference type="EMBL" id="LN907858">
    <property type="protein sequence ID" value="CUU40203.1"/>
    <property type="molecule type" value="Genomic_DNA"/>
</dbReference>
<gene>
    <name evidence="1" type="ORF">BN2458_PEG1318</name>
</gene>
<reference evidence="2" key="1">
    <citation type="submission" date="2015-11" db="EMBL/GenBank/DDBJ databases">
        <authorList>
            <person name="Anvar S.Y."/>
        </authorList>
    </citation>
    <scope>NUCLEOTIDE SEQUENCE [LARGE SCALE GENOMIC DNA]</scope>
</reference>
<name>A0A0S4PVA4_9HELI</name>
<dbReference type="AlphaFoldDB" id="A0A0S4PVA4"/>
<dbReference type="PATRIC" id="fig|76936.10.peg.1286"/>
<proteinExistence type="predicted"/>
<dbReference type="KEGG" id="hty:BN2458_PEG1318"/>
<protein>
    <submittedName>
        <fullName evidence="1">Uncharacterized protein</fullName>
    </submittedName>
</protein>
<evidence type="ECO:0000313" key="1">
    <source>
        <dbReference type="EMBL" id="CUU40203.1"/>
    </source>
</evidence>
<sequence length="53" mass="5971">MALYALITLLRISPIARDSNISRLGHSLLLKIKDIDLFCGFLHLLDIQIPLIV</sequence>
<evidence type="ECO:0000313" key="2">
    <source>
        <dbReference type="Proteomes" id="UP000064525"/>
    </source>
</evidence>
<dbReference type="Proteomes" id="UP000064525">
    <property type="component" value="Chromosome I"/>
</dbReference>